<dbReference type="GO" id="GO:0008270">
    <property type="term" value="F:zinc ion binding"/>
    <property type="evidence" value="ECO:0007669"/>
    <property type="project" value="UniProtKB-UniRule"/>
</dbReference>
<dbReference type="GO" id="GO:0005737">
    <property type="term" value="C:cytoplasm"/>
    <property type="evidence" value="ECO:0007669"/>
    <property type="project" value="TreeGrafter"/>
</dbReference>
<feature type="domain" description="ERAP1-like C-terminal" evidence="13">
    <location>
        <begin position="397"/>
        <end position="704"/>
    </location>
</feature>
<dbReference type="OMA" id="FSERYYI"/>
<evidence type="ECO:0000256" key="2">
    <source>
        <dbReference type="ARBA" id="ARBA00010136"/>
    </source>
</evidence>
<feature type="active site" description="Proton acceptor" evidence="8">
    <location>
        <position position="171"/>
    </location>
</feature>
<dbReference type="Pfam" id="PF11838">
    <property type="entry name" value="ERAP1_C"/>
    <property type="match status" value="1"/>
</dbReference>
<dbReference type="InterPro" id="IPR042097">
    <property type="entry name" value="Aminopeptidase_N-like_N_sf"/>
</dbReference>
<keyword evidence="5 11" id="KW-0378">Hydrolase</keyword>
<comment type="similarity">
    <text evidence="2 11">Belongs to the peptidase M1 family.</text>
</comment>
<dbReference type="InterPro" id="IPR045357">
    <property type="entry name" value="Aminopeptidase_N-like_N"/>
</dbReference>
<dbReference type="PANTHER" id="PTHR11533:SF294">
    <property type="entry name" value="THYROTROPIN-RELEASING HORMONE-DEGRADING ECTOENZYME"/>
    <property type="match status" value="1"/>
</dbReference>
<dbReference type="GO" id="GO:0005615">
    <property type="term" value="C:extracellular space"/>
    <property type="evidence" value="ECO:0007669"/>
    <property type="project" value="TreeGrafter"/>
</dbReference>
<keyword evidence="7 11" id="KW-0482">Metalloprotease</keyword>
<dbReference type="PANTHER" id="PTHR11533">
    <property type="entry name" value="PROTEASE M1 ZINC METALLOPROTEASE"/>
    <property type="match status" value="1"/>
</dbReference>
<dbReference type="InterPro" id="IPR001930">
    <property type="entry name" value="Peptidase_M1"/>
</dbReference>
<gene>
    <name evidence="15" type="ORF">Fcan01_06417</name>
</gene>
<proteinExistence type="inferred from homology"/>
<name>A0A226ELN8_FOLCA</name>
<keyword evidence="6 9" id="KW-0862">Zinc</keyword>
<dbReference type="GO" id="GO:0005886">
    <property type="term" value="C:plasma membrane"/>
    <property type="evidence" value="ECO:0007669"/>
    <property type="project" value="UniProtKB-SubCell"/>
</dbReference>
<dbReference type="InterPro" id="IPR050344">
    <property type="entry name" value="Peptidase_M1_aminopeptidases"/>
</dbReference>
<dbReference type="Proteomes" id="UP000198287">
    <property type="component" value="Unassembled WGS sequence"/>
</dbReference>
<evidence type="ECO:0000313" key="16">
    <source>
        <dbReference type="Proteomes" id="UP000198287"/>
    </source>
</evidence>
<sequence>MAAINTNSLDGLYLSNYTDTDETIKRIATTQMQAYHARQLFPCFDEPGLKAVFNLKIIHKTNYTTVLGNSDVANVTEFADLEGWSVTTFNPTVPMATYLFAMVVSDLEYAEADGGLFKVPVRTYAPPPVVARNGATYSADIAAKMEAYIIYYPGESLESYKNLLTSVVSHELAHQNFGNLVTCKWWNELWLNEGFATYISYLGVDGVRPEFRHREWILNDAFQYSMRVDVSARSHPIVNDAVTPDEVDSYFTGITYEKGGSVNRMTEKFLSEATYKKGLQYYLHNMSYQGVVSDDLFHYLNVAAQEDDRLPAGVTVKMILDSWTLQKSHPLVRVSAEGPNSVYISQERYADPASVDLWWVPVTVVTQDAPSLENWVPKLWLERDVPIKSVVHDTSKWIMINQDATGYYRVLYDEGLTPLIADQLRRNASVITPLSRSQLLDDYFNLAYRGNVEIEAALEFTKYLEQEDHFTVWEVIFTQLRQAYNFAQTEDEHSAIRNYLAPKIRPALEKIGLEQNNNVHIGALGILRTKLIDWSCALGDSFCVDYANKLYTEWGQDVNKILPIDIQASITCAIVANNGQAGFDFMMAKYIATPMQNPSKVRYLNALGCSRDAGVLQTLLGMTLDTNSQLVRSHALSVIQRVAMNKQGRRLVIQFLKDQVDRIISILGSGSPSPVSSILSSLSSYVSTQEELDEVLKFVADHAAKFGVINGSINSYLTTIRSNIAWKVTFGKPIISWMGENVSINNSASYANPSLAVFVSLVTAVLRCVN</sequence>
<dbReference type="GO" id="GO:0043171">
    <property type="term" value="P:peptide catabolic process"/>
    <property type="evidence" value="ECO:0007669"/>
    <property type="project" value="TreeGrafter"/>
</dbReference>
<dbReference type="Pfam" id="PF17900">
    <property type="entry name" value="Peptidase_M1_N"/>
    <property type="match status" value="1"/>
</dbReference>
<dbReference type="GO" id="GO:0070006">
    <property type="term" value="F:metalloaminopeptidase activity"/>
    <property type="evidence" value="ECO:0007669"/>
    <property type="project" value="TreeGrafter"/>
</dbReference>
<comment type="subcellular location">
    <subcellularLocation>
        <location evidence="1">Cell membrane</location>
        <topology evidence="1">Lipid-anchor</topology>
        <topology evidence="1">GPI-anchor</topology>
    </subcellularLocation>
</comment>
<dbReference type="OrthoDB" id="10031169at2759"/>
<organism evidence="15 16">
    <name type="scientific">Folsomia candida</name>
    <name type="common">Springtail</name>
    <dbReference type="NCBI Taxonomy" id="158441"/>
    <lineage>
        <taxon>Eukaryota</taxon>
        <taxon>Metazoa</taxon>
        <taxon>Ecdysozoa</taxon>
        <taxon>Arthropoda</taxon>
        <taxon>Hexapoda</taxon>
        <taxon>Collembola</taxon>
        <taxon>Entomobryomorpha</taxon>
        <taxon>Isotomoidea</taxon>
        <taxon>Isotomidae</taxon>
        <taxon>Proisotominae</taxon>
        <taxon>Folsomia</taxon>
    </lineage>
</organism>
<dbReference type="SUPFAM" id="SSF63737">
    <property type="entry name" value="Leukotriene A4 hydrolase N-terminal domain"/>
    <property type="match status" value="1"/>
</dbReference>
<dbReference type="EMBL" id="LNIX01000003">
    <property type="protein sequence ID" value="OXA58220.1"/>
    <property type="molecule type" value="Genomic_DNA"/>
</dbReference>
<evidence type="ECO:0000256" key="7">
    <source>
        <dbReference type="ARBA" id="ARBA00023049"/>
    </source>
</evidence>
<protein>
    <recommendedName>
        <fullName evidence="11">Aminopeptidase</fullName>
        <ecNumber evidence="11">3.4.11.-</ecNumber>
    </recommendedName>
</protein>
<evidence type="ECO:0000256" key="9">
    <source>
        <dbReference type="PIRSR" id="PIRSR634016-3"/>
    </source>
</evidence>
<dbReference type="InterPro" id="IPR027268">
    <property type="entry name" value="Peptidase_M4/M1_CTD_sf"/>
</dbReference>
<dbReference type="GO" id="GO:0006508">
    <property type="term" value="P:proteolysis"/>
    <property type="evidence" value="ECO:0007669"/>
    <property type="project" value="UniProtKB-KW"/>
</dbReference>
<keyword evidence="16" id="KW-1185">Reference proteome</keyword>
<dbReference type="InterPro" id="IPR014782">
    <property type="entry name" value="Peptidase_M1_dom"/>
</dbReference>
<dbReference type="AlphaFoldDB" id="A0A226ELN8"/>
<dbReference type="PRINTS" id="PR00756">
    <property type="entry name" value="ALADIPTASE"/>
</dbReference>
<feature type="domain" description="Aminopeptidase N-like N-terminal" evidence="14">
    <location>
        <begin position="6"/>
        <end position="99"/>
    </location>
</feature>
<feature type="binding site" evidence="9">
    <location>
        <position position="174"/>
    </location>
    <ligand>
        <name>Zn(2+)</name>
        <dbReference type="ChEBI" id="CHEBI:29105"/>
        <note>catalytic</note>
    </ligand>
</feature>
<dbReference type="EC" id="3.4.11.-" evidence="11"/>
<comment type="cofactor">
    <cofactor evidence="9 11">
        <name>Zn(2+)</name>
        <dbReference type="ChEBI" id="CHEBI:29105"/>
    </cofactor>
    <text evidence="9 11">Binds 1 zinc ion per subunit.</text>
</comment>
<evidence type="ECO:0000256" key="10">
    <source>
        <dbReference type="PIRSR" id="PIRSR634016-4"/>
    </source>
</evidence>
<evidence type="ECO:0000256" key="11">
    <source>
        <dbReference type="RuleBase" id="RU364040"/>
    </source>
</evidence>
<evidence type="ECO:0000259" key="13">
    <source>
        <dbReference type="Pfam" id="PF11838"/>
    </source>
</evidence>
<dbReference type="GO" id="GO:0042277">
    <property type="term" value="F:peptide binding"/>
    <property type="evidence" value="ECO:0007669"/>
    <property type="project" value="TreeGrafter"/>
</dbReference>
<feature type="binding site" evidence="9">
    <location>
        <position position="193"/>
    </location>
    <ligand>
        <name>Zn(2+)</name>
        <dbReference type="ChEBI" id="CHEBI:29105"/>
        <note>catalytic</note>
    </ligand>
</feature>
<evidence type="ECO:0000256" key="6">
    <source>
        <dbReference type="ARBA" id="ARBA00022833"/>
    </source>
</evidence>
<keyword evidence="3 11" id="KW-0645">Protease</keyword>
<accession>A0A226ELN8</accession>
<keyword evidence="11 15" id="KW-0031">Aminopeptidase</keyword>
<feature type="domain" description="Peptidase M1 membrane alanine aminopeptidase" evidence="12">
    <location>
        <begin position="145"/>
        <end position="323"/>
    </location>
</feature>
<evidence type="ECO:0000256" key="1">
    <source>
        <dbReference type="ARBA" id="ARBA00004609"/>
    </source>
</evidence>
<evidence type="ECO:0000256" key="5">
    <source>
        <dbReference type="ARBA" id="ARBA00022801"/>
    </source>
</evidence>
<reference evidence="15 16" key="1">
    <citation type="submission" date="2015-12" db="EMBL/GenBank/DDBJ databases">
        <title>The genome of Folsomia candida.</title>
        <authorList>
            <person name="Faddeeva A."/>
            <person name="Derks M.F."/>
            <person name="Anvar Y."/>
            <person name="Smit S."/>
            <person name="Van Straalen N."/>
            <person name="Roelofs D."/>
        </authorList>
    </citation>
    <scope>NUCLEOTIDE SEQUENCE [LARGE SCALE GENOMIC DNA]</scope>
    <source>
        <strain evidence="15 16">VU population</strain>
        <tissue evidence="15">Whole body</tissue>
    </source>
</reference>
<dbReference type="Gene3D" id="2.60.40.1910">
    <property type="match status" value="1"/>
</dbReference>
<comment type="caution">
    <text evidence="15">The sequence shown here is derived from an EMBL/GenBank/DDBJ whole genome shotgun (WGS) entry which is preliminary data.</text>
</comment>
<dbReference type="SUPFAM" id="SSF55486">
    <property type="entry name" value="Metalloproteases ('zincins'), catalytic domain"/>
    <property type="match status" value="1"/>
</dbReference>
<evidence type="ECO:0000259" key="14">
    <source>
        <dbReference type="Pfam" id="PF17900"/>
    </source>
</evidence>
<keyword evidence="4 9" id="KW-0479">Metal-binding</keyword>
<feature type="site" description="Transition state stabilizer" evidence="10">
    <location>
        <position position="256"/>
    </location>
</feature>
<dbReference type="Gene3D" id="1.25.50.20">
    <property type="match status" value="1"/>
</dbReference>
<dbReference type="InterPro" id="IPR034016">
    <property type="entry name" value="M1_APN-typ"/>
</dbReference>
<evidence type="ECO:0000256" key="4">
    <source>
        <dbReference type="ARBA" id="ARBA00022723"/>
    </source>
</evidence>
<dbReference type="Gene3D" id="1.10.390.10">
    <property type="entry name" value="Neutral Protease Domain 2"/>
    <property type="match status" value="1"/>
</dbReference>
<evidence type="ECO:0000313" key="15">
    <source>
        <dbReference type="EMBL" id="OXA58220.1"/>
    </source>
</evidence>
<evidence type="ECO:0000256" key="3">
    <source>
        <dbReference type="ARBA" id="ARBA00022670"/>
    </source>
</evidence>
<dbReference type="CDD" id="cd09601">
    <property type="entry name" value="M1_APN-Q_like"/>
    <property type="match status" value="1"/>
</dbReference>
<dbReference type="InterPro" id="IPR024571">
    <property type="entry name" value="ERAP1-like_C_dom"/>
</dbReference>
<feature type="binding site" evidence="9">
    <location>
        <position position="170"/>
    </location>
    <ligand>
        <name>Zn(2+)</name>
        <dbReference type="ChEBI" id="CHEBI:29105"/>
        <note>catalytic</note>
    </ligand>
</feature>
<evidence type="ECO:0000259" key="12">
    <source>
        <dbReference type="Pfam" id="PF01433"/>
    </source>
</evidence>
<dbReference type="Gene3D" id="2.60.40.1730">
    <property type="entry name" value="tricorn interacting facor f3 domain"/>
    <property type="match status" value="1"/>
</dbReference>
<dbReference type="Pfam" id="PF01433">
    <property type="entry name" value="Peptidase_M1"/>
    <property type="match status" value="1"/>
</dbReference>
<evidence type="ECO:0000256" key="8">
    <source>
        <dbReference type="PIRSR" id="PIRSR634016-1"/>
    </source>
</evidence>